<proteinExistence type="predicted"/>
<dbReference type="InterPro" id="IPR025851">
    <property type="entry name" value="SUKH-4"/>
</dbReference>
<accession>A0ABX2RV07</accession>
<protein>
    <recommendedName>
        <fullName evidence="3">SUKH-4 immunity protein</fullName>
    </recommendedName>
</protein>
<sequence>MQGMPAAVRYSRSDLRRILGENVPAGAAGLLKVELPREVDVFFEAYPAERVGLSTEFPGRLGIGRAWHGVCEVQVDLGDGSVWSVVAVEGGQPEVGFMNTDIERFIIFLQRLHGMALLAEMEEGPRYREQAEAVRRELVQADEPATMEGTWWAGIIEEMLAMA</sequence>
<evidence type="ECO:0008006" key="3">
    <source>
        <dbReference type="Google" id="ProtNLM"/>
    </source>
</evidence>
<comment type="caution">
    <text evidence="1">The sequence shown here is derived from an EMBL/GenBank/DDBJ whole genome shotgun (WGS) entry which is preliminary data.</text>
</comment>
<evidence type="ECO:0000313" key="2">
    <source>
        <dbReference type="Proteomes" id="UP000631553"/>
    </source>
</evidence>
<name>A0ABX2RV07_9ACTN</name>
<dbReference type="EMBL" id="JACCCQ010000001">
    <property type="protein sequence ID" value="NYF59933.1"/>
    <property type="molecule type" value="Genomic_DNA"/>
</dbReference>
<reference evidence="1 2" key="1">
    <citation type="submission" date="2020-07" db="EMBL/GenBank/DDBJ databases">
        <title>Sequencing the genomes of 1000 actinobacteria strains.</title>
        <authorList>
            <person name="Klenk H.-P."/>
        </authorList>
    </citation>
    <scope>NUCLEOTIDE SEQUENCE [LARGE SCALE GENOMIC DNA]</scope>
    <source>
        <strain evidence="1 2">DSM 43814</strain>
    </source>
</reference>
<dbReference type="Proteomes" id="UP000631553">
    <property type="component" value="Unassembled WGS sequence"/>
</dbReference>
<dbReference type="RefSeq" id="WP_179805531.1">
    <property type="nucleotide sequence ID" value="NZ_JACCCQ010000001.1"/>
</dbReference>
<keyword evidence="2" id="KW-1185">Reference proteome</keyword>
<organism evidence="1 2">
    <name type="scientific">Micromonospora purpureochromogenes</name>
    <dbReference type="NCBI Taxonomy" id="47872"/>
    <lineage>
        <taxon>Bacteria</taxon>
        <taxon>Bacillati</taxon>
        <taxon>Actinomycetota</taxon>
        <taxon>Actinomycetes</taxon>
        <taxon>Micromonosporales</taxon>
        <taxon>Micromonosporaceae</taxon>
        <taxon>Micromonospora</taxon>
    </lineage>
</organism>
<evidence type="ECO:0000313" key="1">
    <source>
        <dbReference type="EMBL" id="NYF59933.1"/>
    </source>
</evidence>
<gene>
    <name evidence="1" type="ORF">HDA35_005764</name>
</gene>
<dbReference type="Pfam" id="PF14435">
    <property type="entry name" value="SUKH-4"/>
    <property type="match status" value="1"/>
</dbReference>